<comment type="caution">
    <text evidence="1">The sequence shown here is derived from an EMBL/GenBank/DDBJ whole genome shotgun (WGS) entry which is preliminary data.</text>
</comment>
<accession>A0ACC1S686</accession>
<proteinExistence type="predicted"/>
<organism evidence="1 2">
    <name type="scientific">Fusarium decemcellulare</name>
    <dbReference type="NCBI Taxonomy" id="57161"/>
    <lineage>
        <taxon>Eukaryota</taxon>
        <taxon>Fungi</taxon>
        <taxon>Dikarya</taxon>
        <taxon>Ascomycota</taxon>
        <taxon>Pezizomycotina</taxon>
        <taxon>Sordariomycetes</taxon>
        <taxon>Hypocreomycetidae</taxon>
        <taxon>Hypocreales</taxon>
        <taxon>Nectriaceae</taxon>
        <taxon>Fusarium</taxon>
        <taxon>Fusarium decemcellulare species complex</taxon>
    </lineage>
</organism>
<name>A0ACC1S686_9HYPO</name>
<reference evidence="1" key="1">
    <citation type="submission" date="2022-08" db="EMBL/GenBank/DDBJ databases">
        <title>Genome Sequence of Fusarium decemcellulare.</title>
        <authorList>
            <person name="Buettner E."/>
        </authorList>
    </citation>
    <scope>NUCLEOTIDE SEQUENCE</scope>
    <source>
        <strain evidence="1">Babe19</strain>
    </source>
</reference>
<evidence type="ECO:0000313" key="2">
    <source>
        <dbReference type="Proteomes" id="UP001148629"/>
    </source>
</evidence>
<protein>
    <submittedName>
        <fullName evidence="1">Uncharacterized protein</fullName>
    </submittedName>
</protein>
<keyword evidence="2" id="KW-1185">Reference proteome</keyword>
<dbReference type="Proteomes" id="UP001148629">
    <property type="component" value="Unassembled WGS sequence"/>
</dbReference>
<gene>
    <name evidence="1" type="ORF">NM208_g8178</name>
</gene>
<sequence>MKLLNTLIVTVFAVTNASPISGILERAPVSGQAKVREIYGWDQEGTWAENLVVRENGNLLVTLADRPELYEINPFKKTSELIHRFHGYTSLLGITEVAPDVFTVAAGNLTLSPLVPTPGSFSVWQVDYKRVGNNNIRVAKVADLTGATFINGMTTLDACFGTILLADCAAGQVIHLNTRTGKYTVVHDNPVLKPISGNATPIGVNGLELDGKWLYFTNTVQALYGRVPIDLKTGKASGPYEILTGDTISDDLVVKNGVGYLAGNRGNVIYRVNAQGDREVVAGNTNSTLVAGATAAVFGRTKRDKNVLYISTAGTDGAELNGAIEWGKVKAVQL</sequence>
<evidence type="ECO:0000313" key="1">
    <source>
        <dbReference type="EMBL" id="KAJ3532998.1"/>
    </source>
</evidence>
<dbReference type="EMBL" id="JANRMS010000906">
    <property type="protein sequence ID" value="KAJ3532998.1"/>
    <property type="molecule type" value="Genomic_DNA"/>
</dbReference>